<evidence type="ECO:0000256" key="2">
    <source>
        <dbReference type="SAM" id="MobiDB-lite"/>
    </source>
</evidence>
<reference evidence="6 7" key="1">
    <citation type="submission" date="2019-03" db="EMBL/GenBank/DDBJ databases">
        <title>Genomic Encyclopedia of Type Strains, Phase IV (KMG-IV): sequencing the most valuable type-strain genomes for metagenomic binning, comparative biology and taxonomic classification.</title>
        <authorList>
            <person name="Goeker M."/>
        </authorList>
    </citation>
    <scope>NUCLEOTIDE SEQUENCE [LARGE SCALE GENOMIC DNA]</scope>
    <source>
        <strain evidence="6 7">DSM 11901</strain>
    </source>
</reference>
<dbReference type="Gene3D" id="2.30.110.50">
    <property type="match status" value="1"/>
</dbReference>
<dbReference type="Proteomes" id="UP000294593">
    <property type="component" value="Unassembled WGS sequence"/>
</dbReference>
<proteinExistence type="inferred from homology"/>
<dbReference type="EMBL" id="SNXW01000005">
    <property type="protein sequence ID" value="TDP82827.1"/>
    <property type="molecule type" value="Genomic_DNA"/>
</dbReference>
<dbReference type="InterPro" id="IPR006533">
    <property type="entry name" value="T6SS_Vgr_RhsGE"/>
</dbReference>
<keyword evidence="7" id="KW-1185">Reference proteome</keyword>
<feature type="domain" description="Gp5/Type VI secretion system Vgr protein OB-fold" evidence="3">
    <location>
        <begin position="486"/>
        <end position="534"/>
    </location>
</feature>
<dbReference type="NCBIfam" id="TIGR03361">
    <property type="entry name" value="VI_Rhs_Vgr"/>
    <property type="match status" value="1"/>
</dbReference>
<dbReference type="InterPro" id="IPR028244">
    <property type="entry name" value="T6SS_Rhs_Vgr_dom"/>
</dbReference>
<feature type="region of interest" description="Disordered" evidence="2">
    <location>
        <begin position="381"/>
        <end position="406"/>
    </location>
</feature>
<dbReference type="AlphaFoldDB" id="A0A4R6RB12"/>
<dbReference type="RefSeq" id="WP_133608727.1">
    <property type="nucleotide sequence ID" value="NZ_SNXW01000005.1"/>
</dbReference>
<dbReference type="Pfam" id="PF10106">
    <property type="entry name" value="DUF2345"/>
    <property type="match status" value="1"/>
</dbReference>
<evidence type="ECO:0000313" key="7">
    <source>
        <dbReference type="Proteomes" id="UP000294593"/>
    </source>
</evidence>
<dbReference type="InterPro" id="IPR017847">
    <property type="entry name" value="T6SS_RhsGE_Vgr_subset"/>
</dbReference>
<dbReference type="NCBIfam" id="TIGR01646">
    <property type="entry name" value="vgr_GE"/>
    <property type="match status" value="1"/>
</dbReference>
<dbReference type="Pfam" id="PF05954">
    <property type="entry name" value="Phage_GPD"/>
    <property type="match status" value="1"/>
</dbReference>
<dbReference type="SUPFAM" id="SSF69279">
    <property type="entry name" value="Phage tail proteins"/>
    <property type="match status" value="2"/>
</dbReference>
<feature type="domain" description="Putative type VI secretion system Rhs element associated Vgr" evidence="5">
    <location>
        <begin position="594"/>
        <end position="701"/>
    </location>
</feature>
<comment type="similarity">
    <text evidence="1">Belongs to the VgrG protein family.</text>
</comment>
<evidence type="ECO:0000313" key="6">
    <source>
        <dbReference type="EMBL" id="TDP82827.1"/>
    </source>
</evidence>
<dbReference type="Gene3D" id="3.55.50.10">
    <property type="entry name" value="Baseplate protein-like domains"/>
    <property type="match status" value="1"/>
</dbReference>
<dbReference type="Gene3D" id="2.40.50.230">
    <property type="entry name" value="Gp5 N-terminal domain"/>
    <property type="match status" value="1"/>
</dbReference>
<evidence type="ECO:0000256" key="1">
    <source>
        <dbReference type="ARBA" id="ARBA00005558"/>
    </source>
</evidence>
<feature type="compositionally biased region" description="Low complexity" evidence="2">
    <location>
        <begin position="381"/>
        <end position="390"/>
    </location>
</feature>
<evidence type="ECO:0000259" key="4">
    <source>
        <dbReference type="Pfam" id="PF10106"/>
    </source>
</evidence>
<dbReference type="InterPro" id="IPR037026">
    <property type="entry name" value="Vgr_OB-fold_dom_sf"/>
</dbReference>
<dbReference type="Pfam" id="PF13296">
    <property type="entry name" value="T6SS_Vgr"/>
    <property type="match status" value="1"/>
</dbReference>
<gene>
    <name evidence="6" type="ORF">EV672_10514</name>
</gene>
<dbReference type="Pfam" id="PF04717">
    <property type="entry name" value="Phage_base_V"/>
    <property type="match status" value="1"/>
</dbReference>
<dbReference type="InterPro" id="IPR006531">
    <property type="entry name" value="Gp5/Vgr_OB"/>
</dbReference>
<evidence type="ECO:0000259" key="3">
    <source>
        <dbReference type="Pfam" id="PF04717"/>
    </source>
</evidence>
<accession>A0A4R6RB12</accession>
<dbReference type="Gene3D" id="4.10.220.110">
    <property type="match status" value="1"/>
</dbReference>
<dbReference type="SUPFAM" id="SSF69255">
    <property type="entry name" value="gp5 N-terminal domain-like"/>
    <property type="match status" value="1"/>
</dbReference>
<sequence length="975" mass="103593">MTDLSGIQHALDDASHSLAELADRAGQGLGGLSQHTRLLRLHTALGPNVLLAERATIHEGMVPNADAHLQAACHIEVLALSTRHDLAPTELLGQAALLELQTTRDWRPFHGHISHVACLGADGGFTRWRLHIAPWLHWLGHRSDAWVFQDMDVLDITEAVFADHPAQQPAWRIDVADRSALPRRSLCTQFHETDLAFLSRLWAEEGLFAWFEHSGEAGGSHTLVIADHAQAFAPNAQPQVRYTQASATLKEDSLMHWGGVRRLGLTALHTASWDHRQVRTHSASAQVDAAHGQAHTLTFTDHPGAYAHASPVHAQRHARLRLEALEAERKQFEGTGTVRTLAPGTTFSLRDHPDHSGIDGDDDFTVLRVTHTARNNLAADATASPTQAASLSAGTDRLANDSTEPLYQGHVLAQRRQVPVRLRHAPAKPRVQGSQTAIVVGLNGPVHTDRDGRIQVQFHWQRGTRSSHRLDHPTPTADNCNAPASEASGTWVRVAQAWAGANWGGVFIPRLGQEVVVAFLDGDIDRPVVLGAAYNGQGQADAQGNSVSAGAATATGNAPAWFPGTARQGELEGHAHTATLSGLRTQSLDASQSGGGAHNQLVMDDTAAQGRVMLHTTQAQSWLQMGHLLQQDGNQRLAPRGIGLELHTQAQAALRAGSGLHLSTHARPGGTTAQAQPTDTREARTQLQAHAELLQALHTNAQAQRAQLPREAAPAQLPAQQALQATLASLGATASSEHGNIPTTGRPDIVLSAAADVHSATPAHTVIAAGQHLTVTTEQDTHLLAQRHQAWAVKGGIGLFTHGQATDTQASGQHPVTDTGIRLHAASGNVSVQAQSATLNLTAKQAVDLQSTQASVHISAPQRIVLNGAGSYLLIDGGNIELGTSGPALFKAAAKELAGGSSASGQGPSLNKAQDLFDEQFVLQDQDTGMALAGAPYRIENGKGEVVGTGITDVKGRTSRITSSRAETLKVFWGH</sequence>
<comment type="caution">
    <text evidence="6">The sequence shown here is derived from an EMBL/GenBank/DDBJ whole genome shotgun (WGS) entry which is preliminary data.</text>
</comment>
<name>A0A4R6RB12_9BURK</name>
<evidence type="ECO:0000259" key="5">
    <source>
        <dbReference type="Pfam" id="PF13296"/>
    </source>
</evidence>
<feature type="domain" description="DUF2345" evidence="4">
    <location>
        <begin position="738"/>
        <end position="900"/>
    </location>
</feature>
<dbReference type="OrthoDB" id="1907165at2"/>
<dbReference type="InterPro" id="IPR018769">
    <property type="entry name" value="VgrG2_DUF2345"/>
</dbReference>
<organism evidence="6 7">
    <name type="scientific">Aquabacterium commune</name>
    <dbReference type="NCBI Taxonomy" id="70586"/>
    <lineage>
        <taxon>Bacteria</taxon>
        <taxon>Pseudomonadati</taxon>
        <taxon>Pseudomonadota</taxon>
        <taxon>Betaproteobacteria</taxon>
        <taxon>Burkholderiales</taxon>
        <taxon>Aquabacterium</taxon>
    </lineage>
</organism>
<protein>
    <submittedName>
        <fullName evidence="6">Type VI secretion system secreted protein VgrG</fullName>
    </submittedName>
</protein>